<dbReference type="AlphaFoldDB" id="A0A4Y2IG01"/>
<name>A0A4Y2IG01_ARAVE</name>
<accession>A0A4Y2IG01</accession>
<dbReference type="EMBL" id="BGPR01262826">
    <property type="protein sequence ID" value="GBM76510.1"/>
    <property type="molecule type" value="Genomic_DNA"/>
</dbReference>
<proteinExistence type="predicted"/>
<dbReference type="Proteomes" id="UP000499080">
    <property type="component" value="Unassembled WGS sequence"/>
</dbReference>
<protein>
    <submittedName>
        <fullName evidence="1">Uncharacterized protein</fullName>
    </submittedName>
</protein>
<keyword evidence="2" id="KW-1185">Reference proteome</keyword>
<sequence>MLRLHIWTDWISKLPTTPLQFSSVFRINDRFWRQISMVWSGRISMVWYACECPALHKIELALQSGMSFQFHLFESQTGMVLTTYQIFHSLRKSTWFKDAKFYL</sequence>
<reference evidence="1 2" key="1">
    <citation type="journal article" date="2019" name="Sci. Rep.">
        <title>Orb-weaving spider Araneus ventricosus genome elucidates the spidroin gene catalogue.</title>
        <authorList>
            <person name="Kono N."/>
            <person name="Nakamura H."/>
            <person name="Ohtoshi R."/>
            <person name="Moran D.A.P."/>
            <person name="Shinohara A."/>
            <person name="Yoshida Y."/>
            <person name="Fujiwara M."/>
            <person name="Mori M."/>
            <person name="Tomita M."/>
            <person name="Arakawa K."/>
        </authorList>
    </citation>
    <scope>NUCLEOTIDE SEQUENCE [LARGE SCALE GENOMIC DNA]</scope>
</reference>
<evidence type="ECO:0000313" key="1">
    <source>
        <dbReference type="EMBL" id="GBM76510.1"/>
    </source>
</evidence>
<organism evidence="1 2">
    <name type="scientific">Araneus ventricosus</name>
    <name type="common">Orbweaver spider</name>
    <name type="synonym">Epeira ventricosa</name>
    <dbReference type="NCBI Taxonomy" id="182803"/>
    <lineage>
        <taxon>Eukaryota</taxon>
        <taxon>Metazoa</taxon>
        <taxon>Ecdysozoa</taxon>
        <taxon>Arthropoda</taxon>
        <taxon>Chelicerata</taxon>
        <taxon>Arachnida</taxon>
        <taxon>Araneae</taxon>
        <taxon>Araneomorphae</taxon>
        <taxon>Entelegynae</taxon>
        <taxon>Araneoidea</taxon>
        <taxon>Araneidae</taxon>
        <taxon>Araneus</taxon>
    </lineage>
</organism>
<evidence type="ECO:0000313" key="2">
    <source>
        <dbReference type="Proteomes" id="UP000499080"/>
    </source>
</evidence>
<gene>
    <name evidence="1" type="ORF">AVEN_70894_1</name>
</gene>
<comment type="caution">
    <text evidence="1">The sequence shown here is derived from an EMBL/GenBank/DDBJ whole genome shotgun (WGS) entry which is preliminary data.</text>
</comment>